<dbReference type="Proteomes" id="UP000789524">
    <property type="component" value="Unassembled WGS sequence"/>
</dbReference>
<keyword evidence="2" id="KW-1185">Reference proteome</keyword>
<comment type="caution">
    <text evidence="1">The sequence shown here is derived from an EMBL/GenBank/DDBJ whole genome shotgun (WGS) entry which is preliminary data.</text>
</comment>
<evidence type="ECO:0000313" key="2">
    <source>
        <dbReference type="Proteomes" id="UP000789524"/>
    </source>
</evidence>
<name>A0A8J2M943_9NEOP</name>
<sequence length="142" mass="16222">MHRSTRQPPRRARCTGGTEELAGAIELPVWPGSREYTRKAARRRSQCDLARRIASTIIRRGENVFKRMRTRRRPRDHEEIAIMLVGPHDNDPFGRPGFQYGTEQAETRYGPPVCRDPRAVRCCIWGCTVPVSPQGKGSPLRQ</sequence>
<proteinExistence type="predicted"/>
<evidence type="ECO:0000313" key="1">
    <source>
        <dbReference type="EMBL" id="CAG9557976.1"/>
    </source>
</evidence>
<organism evidence="1 2">
    <name type="scientific">Danaus chrysippus</name>
    <name type="common">African queen</name>
    <dbReference type="NCBI Taxonomy" id="151541"/>
    <lineage>
        <taxon>Eukaryota</taxon>
        <taxon>Metazoa</taxon>
        <taxon>Ecdysozoa</taxon>
        <taxon>Arthropoda</taxon>
        <taxon>Hexapoda</taxon>
        <taxon>Insecta</taxon>
        <taxon>Pterygota</taxon>
        <taxon>Neoptera</taxon>
        <taxon>Endopterygota</taxon>
        <taxon>Lepidoptera</taxon>
        <taxon>Glossata</taxon>
        <taxon>Ditrysia</taxon>
        <taxon>Papilionoidea</taxon>
        <taxon>Nymphalidae</taxon>
        <taxon>Danainae</taxon>
        <taxon>Danaini</taxon>
        <taxon>Danaina</taxon>
        <taxon>Danaus</taxon>
        <taxon>Anosia</taxon>
    </lineage>
</organism>
<gene>
    <name evidence="1" type="ORF">DCHRY22_LOCUS225</name>
</gene>
<dbReference type="EMBL" id="CAKASE010000041">
    <property type="protein sequence ID" value="CAG9557976.1"/>
    <property type="molecule type" value="Genomic_DNA"/>
</dbReference>
<dbReference type="AlphaFoldDB" id="A0A8J2M943"/>
<protein>
    <submittedName>
        <fullName evidence="1">(African queen) hypothetical protein</fullName>
    </submittedName>
</protein>
<reference evidence="1" key="1">
    <citation type="submission" date="2021-09" db="EMBL/GenBank/DDBJ databases">
        <authorList>
            <person name="Martin H S."/>
        </authorList>
    </citation>
    <scope>NUCLEOTIDE SEQUENCE</scope>
</reference>
<accession>A0A8J2M943</accession>